<reference evidence="3" key="1">
    <citation type="journal article" date="2020" name="Microb. Genom.">
        <title>Genetic diversity of clinical and environmental Mucorales isolates obtained from an investigation of mucormycosis cases among solid organ transplant recipients.</title>
        <authorList>
            <person name="Nguyen M.H."/>
            <person name="Kaul D."/>
            <person name="Muto C."/>
            <person name="Cheng S.J."/>
            <person name="Richter R.A."/>
            <person name="Bruno V.M."/>
            <person name="Liu G."/>
            <person name="Beyhan S."/>
            <person name="Sundermann A.J."/>
            <person name="Mounaud S."/>
            <person name="Pasculle A.W."/>
            <person name="Nierman W.C."/>
            <person name="Driscoll E."/>
            <person name="Cumbie R."/>
            <person name="Clancy C.J."/>
            <person name="Dupont C.L."/>
        </authorList>
    </citation>
    <scope>NUCLEOTIDE SEQUENCE</scope>
    <source>
        <strain evidence="3">GL16</strain>
    </source>
</reference>
<dbReference type="SMART" id="SM00799">
    <property type="entry name" value="DENN"/>
    <property type="match status" value="1"/>
</dbReference>
<evidence type="ECO:0000313" key="4">
    <source>
        <dbReference type="Proteomes" id="UP000717996"/>
    </source>
</evidence>
<dbReference type="GO" id="GO:0003676">
    <property type="term" value="F:nucleic acid binding"/>
    <property type="evidence" value="ECO:0007669"/>
    <property type="project" value="InterPro"/>
</dbReference>
<dbReference type="InterPro" id="IPR037516">
    <property type="entry name" value="Tripartite_DENN"/>
</dbReference>
<evidence type="ECO:0000256" key="1">
    <source>
        <dbReference type="SAM" id="MobiDB-lite"/>
    </source>
</evidence>
<dbReference type="GO" id="GO:0032483">
    <property type="term" value="P:regulation of Rab protein signal transduction"/>
    <property type="evidence" value="ECO:0007669"/>
    <property type="project" value="TreeGrafter"/>
</dbReference>
<dbReference type="OrthoDB" id="6019893at2759"/>
<dbReference type="InterPro" id="IPR005113">
    <property type="entry name" value="uDENN_dom"/>
</dbReference>
<dbReference type="SMART" id="SM00801">
    <property type="entry name" value="dDENN"/>
    <property type="match status" value="1"/>
</dbReference>
<dbReference type="GO" id="GO:0031410">
    <property type="term" value="C:cytoplasmic vesicle"/>
    <property type="evidence" value="ECO:0007669"/>
    <property type="project" value="TreeGrafter"/>
</dbReference>
<evidence type="ECO:0000259" key="2">
    <source>
        <dbReference type="PROSITE" id="PS50211"/>
    </source>
</evidence>
<accession>A0A9P6YB95</accession>
<dbReference type="Pfam" id="PF02141">
    <property type="entry name" value="DENN"/>
    <property type="match status" value="1"/>
</dbReference>
<dbReference type="Gene3D" id="3.30.450.200">
    <property type="match status" value="1"/>
</dbReference>
<dbReference type="Gene3D" id="3.30.420.10">
    <property type="entry name" value="Ribonuclease H-like superfamily/Ribonuclease H"/>
    <property type="match status" value="1"/>
</dbReference>
<dbReference type="InterPro" id="IPR043153">
    <property type="entry name" value="DENN_C"/>
</dbReference>
<name>A0A9P6YB95_RHIOR</name>
<dbReference type="SMART" id="SM00800">
    <property type="entry name" value="uDENN"/>
    <property type="match status" value="1"/>
</dbReference>
<feature type="domain" description="UDENN" evidence="2">
    <location>
        <begin position="308"/>
        <end position="1095"/>
    </location>
</feature>
<dbReference type="Pfam" id="PF03455">
    <property type="entry name" value="dDENN"/>
    <property type="match status" value="1"/>
</dbReference>
<dbReference type="Proteomes" id="UP000717996">
    <property type="component" value="Unassembled WGS sequence"/>
</dbReference>
<dbReference type="Gene3D" id="3.40.50.11500">
    <property type="match status" value="1"/>
</dbReference>
<dbReference type="PANTHER" id="PTHR12296">
    <property type="entry name" value="DENN DOMAIN-CONTAINING PROTEIN 4"/>
    <property type="match status" value="1"/>
</dbReference>
<protein>
    <recommendedName>
        <fullName evidence="2">UDENN domain-containing protein</fullName>
    </recommendedName>
</protein>
<dbReference type="Pfam" id="PF03456">
    <property type="entry name" value="uDENN"/>
    <property type="match status" value="1"/>
</dbReference>
<dbReference type="PROSITE" id="PS50211">
    <property type="entry name" value="DENN"/>
    <property type="match status" value="1"/>
</dbReference>
<feature type="region of interest" description="Disordered" evidence="1">
    <location>
        <begin position="282"/>
        <end position="303"/>
    </location>
</feature>
<proteinExistence type="predicted"/>
<evidence type="ECO:0000313" key="3">
    <source>
        <dbReference type="EMBL" id="KAG1544041.1"/>
    </source>
</evidence>
<dbReference type="InterPro" id="IPR051696">
    <property type="entry name" value="DENN_Domain_GEFs"/>
</dbReference>
<feature type="region of interest" description="Disordered" evidence="1">
    <location>
        <begin position="775"/>
        <end position="795"/>
    </location>
</feature>
<dbReference type="Gene3D" id="6.10.140.1000">
    <property type="match status" value="1"/>
</dbReference>
<sequence>MRPSGGSAKKGKPAIAITSSTRAGSQTILGAISSKFVVSMELQSPQEEWSKRIKIDFYNRKRKAPTSNKKSVPRDELITRRGYKPIYLPPYSPELNLIEQFWAIFKNKVKRSKFEDKEDLATRITEACNSVLPNHLHAFLHVALNFDVAEKKGTVFSENEESEDCSVSASRVADYFFIAGLHDEHIVPTLENARKHQQLSDNDSVYYQQQERALNNLNRPRIQTVISDPTPLASFPDKEQNSLLGVLDHVQHVIDNFDKERDIARDNVIAVVHERYKRSESEKTGIHRANTRKWRSPSDPKIDEGKKLLEEKKAPNPLELKYTPTVLMRYPNTNYCEQEPFPAYAAMFCFPKDISLFYGESPPPEKHHSFVMTDENGSTVYGSCIVFYEKLTFKLHEPVNKTIQEWVTANIPPSTVEYAQHLQEKIKAEQEKLAQAKKDYLSGAIEEQVKACQENIDLYRELLEPVKMGICDAQQIWVPKSIGLLGRMPWIDLYGDWLRIVLDNVVGVSGYRHDKPTIDIKSAIVNLIDEVPLPPPGRFEIGLTINSRPLFFSRPPINQVPILKNFSLYPLFRALSPHLILVVLENLLAEGKVVFLSKHTGMLSLACESFRYLLFPFYWQFVYIPVLPERLLTCLQAPVPYMVGFQGTMAELDDHAPDDACIVNIDSNTMHQSQRSMPLPDRQRRKLQVALEQYAPLHTRCKIPYGVPLPVQHTFPKGKLILRCNRSKTTDTYVSPARLPRDSESSDTNSIWSNTTSFISNPTSFMSNPFGLSSNISTQSSSSSNTSYEDESSMPHLPQFPGSAFFSNNYASSSTTSLQSAPVSPIRPSMSNSSLKSHQQRVSMPITAANPTSNGHHSYRKAGQRQSEPPLKGNGNISFSFDQGDMTKNRISTFMSKPMAVFQQETTHPSPRISVSAPHPTHEFDPYYYNQVRRRVKHMEGHIMAEIFSSELDRFQGYRCVCGKQVVVEDGRPRMFMCCQGCQLVTHDNCTDQILHPCLPSCFDEQKIQNAFIRMFASLLYNYRTGFVDHLDDHSSSTITASNTTSSGRIKPLYFSKEKFLKHSDKDSREFLSHLSGSQMFTQFITDRLLKPDQDPEILVFDEYIKLKLNRSRLKLVKDDTPFLNDDSFRVSQIIWATPPSNEIDSKRYERFPIHLSFNK</sequence>
<feature type="region of interest" description="Disordered" evidence="1">
    <location>
        <begin position="732"/>
        <end position="753"/>
    </location>
</feature>
<dbReference type="InterPro" id="IPR036397">
    <property type="entry name" value="RNaseH_sf"/>
</dbReference>
<dbReference type="AlphaFoldDB" id="A0A9P6YB95"/>
<dbReference type="EMBL" id="JAANIT010000846">
    <property type="protein sequence ID" value="KAG1544041.1"/>
    <property type="molecule type" value="Genomic_DNA"/>
</dbReference>
<feature type="compositionally biased region" description="Polar residues" evidence="1">
    <location>
        <begin position="829"/>
        <end position="842"/>
    </location>
</feature>
<comment type="caution">
    <text evidence="3">The sequence shown here is derived from an EMBL/GenBank/DDBJ whole genome shotgun (WGS) entry which is preliminary data.</text>
</comment>
<dbReference type="InterPro" id="IPR038717">
    <property type="entry name" value="Tc1-like_DDE_dom"/>
</dbReference>
<gene>
    <name evidence="3" type="ORF">G6F51_006310</name>
</gene>
<dbReference type="PANTHER" id="PTHR12296:SF21">
    <property type="entry name" value="DENN DOMAIN-CONTAINING PROTEIN 3"/>
    <property type="match status" value="1"/>
</dbReference>
<feature type="compositionally biased region" description="Low complexity" evidence="1">
    <location>
        <begin position="775"/>
        <end position="787"/>
    </location>
</feature>
<organism evidence="3 4">
    <name type="scientific">Rhizopus oryzae</name>
    <name type="common">Mucormycosis agent</name>
    <name type="synonym">Rhizopus arrhizus var. delemar</name>
    <dbReference type="NCBI Taxonomy" id="64495"/>
    <lineage>
        <taxon>Eukaryota</taxon>
        <taxon>Fungi</taxon>
        <taxon>Fungi incertae sedis</taxon>
        <taxon>Mucoromycota</taxon>
        <taxon>Mucoromycotina</taxon>
        <taxon>Mucoromycetes</taxon>
        <taxon>Mucorales</taxon>
        <taxon>Mucorineae</taxon>
        <taxon>Rhizopodaceae</taxon>
        <taxon>Rhizopus</taxon>
    </lineage>
</organism>
<dbReference type="Pfam" id="PF13358">
    <property type="entry name" value="DDE_3"/>
    <property type="match status" value="1"/>
</dbReference>
<feature type="region of interest" description="Disordered" evidence="1">
    <location>
        <begin position="816"/>
        <end position="882"/>
    </location>
</feature>
<dbReference type="InterPro" id="IPR001194">
    <property type="entry name" value="cDENN_dom"/>
</dbReference>
<dbReference type="InterPro" id="IPR005112">
    <property type="entry name" value="dDENN_dom"/>
</dbReference>